<proteinExistence type="predicted"/>
<reference evidence="1" key="1">
    <citation type="journal article" date="2019" name="Sci. Rep.">
        <title>Discovery and genetic characterization of diverse smacoviruses in Zambian non-human primates.</title>
        <authorList>
            <person name="Anindita P.D."/>
            <person name="Sasaki M."/>
            <person name="Gonzalez G."/>
            <person name="Phongphaew W."/>
            <person name="Carr M."/>
            <person name="Hang'ombe B.M."/>
            <person name="Mweene A.S."/>
            <person name="Ito K."/>
            <person name="Orba Y."/>
            <person name="Sawa H."/>
        </authorList>
    </citation>
    <scope>NUCLEOTIDE SEQUENCE</scope>
    <source>
        <strain evidence="1">ZM09-96</strain>
    </source>
</reference>
<protein>
    <submittedName>
        <fullName evidence="1">Replication associated protein</fullName>
    </submittedName>
</protein>
<name>A0A455R6I8_9VIRU</name>
<evidence type="ECO:0000313" key="1">
    <source>
        <dbReference type="EMBL" id="BBE29362.1"/>
    </source>
</evidence>
<sequence length="268" mass="31358">MGTVIVTMGRKDTYKEWNDWIRFFRRTDCHKWIIGAETGANGHQHWQVRFRSRFTAEQISGALRQAYPDGRQIHTENASDKWEYEAKEGKYLASWDTMDARRQRFGKPRWAQKGAIEAVYKTNDREIVFWYDETGNRGKSWLTGHLFETGEAYYLPPYLTSVQSMIQTLASLVLADRESGNPPRPLIVIDIPRSWKWSTELYVAIEAIKDGLIMDPRYSARPINIRGCKVLVLTNTMPKLDKLSSDRWVQYDPILWDQVWGKHERALP</sequence>
<organism evidence="1">
    <name type="scientific">Chlorocebus cynosuros associated smacovirus</name>
    <dbReference type="NCBI Taxonomy" id="2213167"/>
    <lineage>
        <taxon>Viruses</taxon>
        <taxon>Monodnaviria</taxon>
        <taxon>Shotokuvirae</taxon>
        <taxon>Cressdnaviricota</taxon>
        <taxon>Arfiviricetes</taxon>
        <taxon>Cremevirales</taxon>
        <taxon>Smacoviridae</taxon>
        <taxon>Porprismacovirus</taxon>
        <taxon>Porprismacovirus malbas1</taxon>
    </lineage>
</organism>
<accession>A0A455R6I8</accession>
<dbReference type="EMBL" id="LC386196">
    <property type="protein sequence ID" value="BBE29362.1"/>
    <property type="molecule type" value="Genomic_DNA"/>
</dbReference>